<dbReference type="FunFam" id="3.40.50.720:FF:000080">
    <property type="entry name" value="Thiazole biosynthesis adenylyltransferase ThiF"/>
    <property type="match status" value="1"/>
</dbReference>
<dbReference type="PANTHER" id="PTHR10953:SF102">
    <property type="entry name" value="ADENYLYLTRANSFERASE AND SULFURTRANSFERASE MOCS3"/>
    <property type="match status" value="1"/>
</dbReference>
<sequence length="288" mass="32837">MERYSRQLLVLGIETQRKLKDLKVTVVGCGALGSTLTELLARLGVGHIRVIDADIVELSNLHRTHLFTEKDIGKPKAIVCKERAKEINNEIEVDTITDIIDENNVESLIEGSDYVFDALDNLYFRLLLNDACVKHSIPLIYGGVMSEYSSVKLILPKKNACLSCFLNYEGDEENVCETIGTLDTVVTITASIQVQLMLNHIRGIEDNYLYYIDVKNMRFDKINIERNEKCQACSLHEFKFLHGKEQKPNCGIIRIDNKILKNEFSIEKRNNELIICYSNGKCFKKVSR</sequence>
<proteinExistence type="inferred from homology"/>
<dbReference type="InterPro" id="IPR000594">
    <property type="entry name" value="ThiF_NAD_FAD-bd"/>
</dbReference>
<evidence type="ECO:0000313" key="3">
    <source>
        <dbReference type="EMBL" id="BFH72666.1"/>
    </source>
</evidence>
<gene>
    <name evidence="3" type="ORF">SJAV_06100</name>
</gene>
<dbReference type="GO" id="GO:0016779">
    <property type="term" value="F:nucleotidyltransferase activity"/>
    <property type="evidence" value="ECO:0007669"/>
    <property type="project" value="TreeGrafter"/>
</dbReference>
<dbReference type="PANTHER" id="PTHR10953">
    <property type="entry name" value="UBIQUITIN-ACTIVATING ENZYME E1"/>
    <property type="match status" value="1"/>
</dbReference>
<evidence type="ECO:0000256" key="1">
    <source>
        <dbReference type="ARBA" id="ARBA00009919"/>
    </source>
</evidence>
<dbReference type="InterPro" id="IPR035985">
    <property type="entry name" value="Ubiquitin-activating_enz"/>
</dbReference>
<dbReference type="AlphaFoldDB" id="A0AAT9GPU7"/>
<dbReference type="InterPro" id="IPR045886">
    <property type="entry name" value="ThiF/MoeB/HesA"/>
</dbReference>
<dbReference type="KEGG" id="sjv:SJAV_06100"/>
<dbReference type="GO" id="GO:0004792">
    <property type="term" value="F:thiosulfate-cyanide sulfurtransferase activity"/>
    <property type="evidence" value="ECO:0007669"/>
    <property type="project" value="TreeGrafter"/>
</dbReference>
<accession>A0AAT9GPU7</accession>
<dbReference type="EMBL" id="AP031322">
    <property type="protein sequence ID" value="BFH72666.1"/>
    <property type="molecule type" value="Genomic_DNA"/>
</dbReference>
<dbReference type="GeneID" id="92353545"/>
<evidence type="ECO:0000259" key="2">
    <source>
        <dbReference type="Pfam" id="PF00899"/>
    </source>
</evidence>
<dbReference type="Gene3D" id="3.40.50.720">
    <property type="entry name" value="NAD(P)-binding Rossmann-like Domain"/>
    <property type="match status" value="1"/>
</dbReference>
<dbReference type="GO" id="GO:0008641">
    <property type="term" value="F:ubiquitin-like modifier activating enzyme activity"/>
    <property type="evidence" value="ECO:0007669"/>
    <property type="project" value="InterPro"/>
</dbReference>
<dbReference type="GO" id="GO:0005737">
    <property type="term" value="C:cytoplasm"/>
    <property type="evidence" value="ECO:0007669"/>
    <property type="project" value="TreeGrafter"/>
</dbReference>
<dbReference type="CDD" id="cd00757">
    <property type="entry name" value="ThiF_MoeB_HesA_family"/>
    <property type="match status" value="1"/>
</dbReference>
<name>A0AAT9GPU7_9CREN</name>
<reference evidence="3" key="1">
    <citation type="submission" date="2024-03" db="EMBL/GenBank/DDBJ databases">
        <title>Complete genome sequence of Sulfurisphaera javensis strain KD-1.</title>
        <authorList>
            <person name="Sakai H."/>
            <person name="Nur N."/>
            <person name="Suwanto A."/>
            <person name="Kurosawa N."/>
        </authorList>
    </citation>
    <scope>NUCLEOTIDE SEQUENCE</scope>
    <source>
        <strain evidence="3">KD-1</strain>
    </source>
</reference>
<feature type="domain" description="THIF-type NAD/FAD binding fold" evidence="2">
    <location>
        <begin position="4"/>
        <end position="231"/>
    </location>
</feature>
<protein>
    <submittedName>
        <fullName evidence="3">HesA/MoeB/ThiF family protein</fullName>
    </submittedName>
</protein>
<dbReference type="Pfam" id="PF00899">
    <property type="entry name" value="ThiF"/>
    <property type="match status" value="1"/>
</dbReference>
<dbReference type="RefSeq" id="WP_369610870.1">
    <property type="nucleotide sequence ID" value="NZ_AP031322.1"/>
</dbReference>
<dbReference type="SUPFAM" id="SSF69572">
    <property type="entry name" value="Activating enzymes of the ubiquitin-like proteins"/>
    <property type="match status" value="1"/>
</dbReference>
<organism evidence="3">
    <name type="scientific">Sulfurisphaera javensis</name>
    <dbReference type="NCBI Taxonomy" id="2049879"/>
    <lineage>
        <taxon>Archaea</taxon>
        <taxon>Thermoproteota</taxon>
        <taxon>Thermoprotei</taxon>
        <taxon>Sulfolobales</taxon>
        <taxon>Sulfolobaceae</taxon>
        <taxon>Sulfurisphaera</taxon>
    </lineage>
</organism>
<comment type="similarity">
    <text evidence="1">Belongs to the HesA/MoeB/ThiF family.</text>
</comment>